<protein>
    <submittedName>
        <fullName evidence="5">Transcriptional regulator PobR, AraC family protein</fullName>
    </submittedName>
</protein>
<dbReference type="Gene3D" id="2.60.120.10">
    <property type="entry name" value="Jelly Rolls"/>
    <property type="match status" value="1"/>
</dbReference>
<keyword evidence="3" id="KW-0804">Transcription</keyword>
<organism evidence="5 6">
    <name type="scientific">Reinekea blandensis MED297</name>
    <dbReference type="NCBI Taxonomy" id="314283"/>
    <lineage>
        <taxon>Bacteria</taxon>
        <taxon>Pseudomonadati</taxon>
        <taxon>Pseudomonadota</taxon>
        <taxon>Gammaproteobacteria</taxon>
        <taxon>Oceanospirillales</taxon>
        <taxon>Saccharospirillaceae</taxon>
        <taxon>Reinekea</taxon>
    </lineage>
</organism>
<keyword evidence="6" id="KW-1185">Reference proteome</keyword>
<evidence type="ECO:0000313" key="6">
    <source>
        <dbReference type="Proteomes" id="UP000005953"/>
    </source>
</evidence>
<keyword evidence="2" id="KW-0238">DNA-binding</keyword>
<dbReference type="STRING" id="314283.MED297_02955"/>
<dbReference type="SMART" id="SM00342">
    <property type="entry name" value="HTH_ARAC"/>
    <property type="match status" value="1"/>
</dbReference>
<feature type="domain" description="HTH araC/xylS-type" evidence="4">
    <location>
        <begin position="196"/>
        <end position="294"/>
    </location>
</feature>
<dbReference type="InterPro" id="IPR014710">
    <property type="entry name" value="RmlC-like_jellyroll"/>
</dbReference>
<dbReference type="Gene3D" id="1.10.10.60">
    <property type="entry name" value="Homeodomain-like"/>
    <property type="match status" value="1"/>
</dbReference>
<dbReference type="SUPFAM" id="SSF51182">
    <property type="entry name" value="RmlC-like cupins"/>
    <property type="match status" value="1"/>
</dbReference>
<dbReference type="OrthoDB" id="9814125at2"/>
<dbReference type="GO" id="GO:0003700">
    <property type="term" value="F:DNA-binding transcription factor activity"/>
    <property type="evidence" value="ECO:0007669"/>
    <property type="project" value="InterPro"/>
</dbReference>
<comment type="caution">
    <text evidence="5">The sequence shown here is derived from an EMBL/GenBank/DDBJ whole genome shotgun (WGS) entry which is preliminary data.</text>
</comment>
<dbReference type="InterPro" id="IPR011051">
    <property type="entry name" value="RmlC_Cupin_sf"/>
</dbReference>
<dbReference type="SUPFAM" id="SSF46689">
    <property type="entry name" value="Homeodomain-like"/>
    <property type="match status" value="1"/>
</dbReference>
<evidence type="ECO:0000256" key="3">
    <source>
        <dbReference type="ARBA" id="ARBA00023163"/>
    </source>
</evidence>
<dbReference type="InterPro" id="IPR003313">
    <property type="entry name" value="AraC-bd"/>
</dbReference>
<dbReference type="Pfam" id="PF12833">
    <property type="entry name" value="HTH_18"/>
    <property type="match status" value="1"/>
</dbReference>
<evidence type="ECO:0000313" key="5">
    <source>
        <dbReference type="EMBL" id="EAR08629.1"/>
    </source>
</evidence>
<evidence type="ECO:0000256" key="2">
    <source>
        <dbReference type="ARBA" id="ARBA00023125"/>
    </source>
</evidence>
<dbReference type="CDD" id="cd06999">
    <property type="entry name" value="cupin_HpaA-like_N"/>
    <property type="match status" value="1"/>
</dbReference>
<dbReference type="InterPro" id="IPR047264">
    <property type="entry name" value="Cupin_HpaA-like_N"/>
</dbReference>
<dbReference type="Pfam" id="PF02311">
    <property type="entry name" value="AraC_binding"/>
    <property type="match status" value="1"/>
</dbReference>
<accession>A4BGY3</accession>
<dbReference type="Proteomes" id="UP000005953">
    <property type="component" value="Unassembled WGS sequence"/>
</dbReference>
<proteinExistence type="predicted"/>
<dbReference type="RefSeq" id="WP_008047228.1">
    <property type="nucleotide sequence ID" value="NZ_CH724153.1"/>
</dbReference>
<evidence type="ECO:0000259" key="4">
    <source>
        <dbReference type="PROSITE" id="PS01124"/>
    </source>
</evidence>
<dbReference type="EMBL" id="AAOE01000018">
    <property type="protein sequence ID" value="EAR08629.1"/>
    <property type="molecule type" value="Genomic_DNA"/>
</dbReference>
<name>A4BGY3_9GAMM</name>
<dbReference type="InterPro" id="IPR018060">
    <property type="entry name" value="HTH_AraC"/>
</dbReference>
<dbReference type="AlphaFoldDB" id="A4BGY3"/>
<dbReference type="PANTHER" id="PTHR43280:SF32">
    <property type="entry name" value="TRANSCRIPTIONAL REGULATORY PROTEIN"/>
    <property type="match status" value="1"/>
</dbReference>
<evidence type="ECO:0000256" key="1">
    <source>
        <dbReference type="ARBA" id="ARBA00023015"/>
    </source>
</evidence>
<dbReference type="PANTHER" id="PTHR43280">
    <property type="entry name" value="ARAC-FAMILY TRANSCRIPTIONAL REGULATOR"/>
    <property type="match status" value="1"/>
</dbReference>
<dbReference type="GO" id="GO:0043565">
    <property type="term" value="F:sequence-specific DNA binding"/>
    <property type="evidence" value="ECO:0007669"/>
    <property type="project" value="InterPro"/>
</dbReference>
<dbReference type="PROSITE" id="PS01124">
    <property type="entry name" value="HTH_ARAC_FAMILY_2"/>
    <property type="match status" value="1"/>
</dbReference>
<dbReference type="HOGENOM" id="CLU_000445_88_2_6"/>
<reference evidence="5 6" key="1">
    <citation type="submission" date="2006-02" db="EMBL/GenBank/DDBJ databases">
        <authorList>
            <person name="Pinhassi J."/>
            <person name="Pedros-Alio C."/>
            <person name="Ferriera S."/>
            <person name="Johnson J."/>
            <person name="Kravitz S."/>
            <person name="Halpern A."/>
            <person name="Remington K."/>
            <person name="Beeson K."/>
            <person name="Tran B."/>
            <person name="Rogers Y.-H."/>
            <person name="Friedman R."/>
            <person name="Venter J.C."/>
        </authorList>
    </citation>
    <scope>NUCLEOTIDE SEQUENCE [LARGE SCALE GENOMIC DNA]</scope>
    <source>
        <strain evidence="5 6">MED297</strain>
    </source>
</reference>
<keyword evidence="1" id="KW-0805">Transcription regulation</keyword>
<gene>
    <name evidence="5" type="ORF">MED297_02955</name>
</gene>
<dbReference type="InterPro" id="IPR009057">
    <property type="entry name" value="Homeodomain-like_sf"/>
</dbReference>
<sequence length="301" mass="34109">MTDISDANTVPIYGLYGERLGDTEPGFVHIESIAERSSQQGWHIRSHRHHNMIQLIIMTQGSVDILLDNQQRSLSGHGLIYIPNEVVHGFHFEPDTTGHVLSVATPFLTDIQTLLQTEVNPAWSLTPAVVKLHSSSELVPIFIHLRELLVGEFRQQKQYSHALLKCLLGALFTTFARTSNIAGLQTGSDHHIAQLQRFIALIDDHYKEHLRLDWYAGELGISLSTLNRICQSLLNQSGKKLIEERLVLEAKRRLIYTLDSVENIAFSLGFDDPAYFSRFFTKNTELSPGRYRRQHAQTSSV</sequence>